<keyword evidence="2" id="KW-1185">Reference proteome</keyword>
<gene>
    <name evidence="1" type="primary">TMPRSS4_2</name>
    <name evidence="1" type="ORF">DSO57_1021672</name>
</gene>
<dbReference type="EMBL" id="QTSX02003656">
    <property type="protein sequence ID" value="KAJ9069141.1"/>
    <property type="molecule type" value="Genomic_DNA"/>
</dbReference>
<proteinExistence type="predicted"/>
<dbReference type="Proteomes" id="UP001165960">
    <property type="component" value="Unassembled WGS sequence"/>
</dbReference>
<comment type="caution">
    <text evidence="1">The sequence shown here is derived from an EMBL/GenBank/DDBJ whole genome shotgun (WGS) entry which is preliminary data.</text>
</comment>
<keyword evidence="1" id="KW-0378">Hydrolase</keyword>
<protein>
    <submittedName>
        <fullName evidence="1">Transmembrane protease serine 4</fullName>
    </submittedName>
</protein>
<reference evidence="1" key="1">
    <citation type="submission" date="2022-04" db="EMBL/GenBank/DDBJ databases">
        <title>Genome of the entomopathogenic fungus Entomophthora muscae.</title>
        <authorList>
            <person name="Elya C."/>
            <person name="Lovett B.R."/>
            <person name="Lee E."/>
            <person name="Macias A.M."/>
            <person name="Hajek A.E."/>
            <person name="De Bivort B.L."/>
            <person name="Kasson M.T."/>
            <person name="De Fine Licht H.H."/>
            <person name="Stajich J.E."/>
        </authorList>
    </citation>
    <scope>NUCLEOTIDE SEQUENCE</scope>
    <source>
        <strain evidence="1">Berkeley</strain>
    </source>
</reference>
<evidence type="ECO:0000313" key="2">
    <source>
        <dbReference type="Proteomes" id="UP001165960"/>
    </source>
</evidence>
<name>A0ACC2T3X3_9FUNG</name>
<keyword evidence="1" id="KW-0645">Protease</keyword>
<accession>A0ACC2T3X3</accession>
<keyword evidence="1" id="KW-0812">Transmembrane</keyword>
<evidence type="ECO:0000313" key="1">
    <source>
        <dbReference type="EMBL" id="KAJ9069141.1"/>
    </source>
</evidence>
<sequence>MKVVMKLFLLVGLALGIQKLPNGIVGGFEVKPAFRYPWIVSLQKYGIHMCGGTLYNPSSVITAAHCFNGNLEKWTAHLHRHNLDKLPSDEDGHVSSVSKYINHPKYDQGFTKKYDVAVWKISGVLVHPIVLGSDQALVMDHPITVIGWGRIKEDGKDSPVLLEAQLPIYNQTQCKALYTNLHLESQFCAGYPAGAIDACRGDSGGPAFITDRGQYYLVGVTSWGVGCARKNHPGVFTRIHQVKQFILDNSK</sequence>
<keyword evidence="1" id="KW-0472">Membrane</keyword>
<organism evidence="1 2">
    <name type="scientific">Entomophthora muscae</name>
    <dbReference type="NCBI Taxonomy" id="34485"/>
    <lineage>
        <taxon>Eukaryota</taxon>
        <taxon>Fungi</taxon>
        <taxon>Fungi incertae sedis</taxon>
        <taxon>Zoopagomycota</taxon>
        <taxon>Entomophthoromycotina</taxon>
        <taxon>Entomophthoromycetes</taxon>
        <taxon>Entomophthorales</taxon>
        <taxon>Entomophthoraceae</taxon>
        <taxon>Entomophthora</taxon>
    </lineage>
</organism>